<reference evidence="2" key="1">
    <citation type="submission" date="2022-11" db="EMBL/GenBank/DDBJ databases">
        <authorList>
            <person name="Petersen C."/>
        </authorList>
    </citation>
    <scope>NUCLEOTIDE SEQUENCE</scope>
    <source>
        <strain evidence="2">IBT 34128</strain>
    </source>
</reference>
<feature type="region of interest" description="Disordered" evidence="1">
    <location>
        <begin position="1"/>
        <end position="43"/>
    </location>
</feature>
<dbReference type="GeneID" id="81393000"/>
<evidence type="ECO:0000256" key="1">
    <source>
        <dbReference type="SAM" id="MobiDB-lite"/>
    </source>
</evidence>
<evidence type="ECO:0000313" key="2">
    <source>
        <dbReference type="EMBL" id="KAJ5105903.1"/>
    </source>
</evidence>
<comment type="caution">
    <text evidence="2">The sequence shown here is derived from an EMBL/GenBank/DDBJ whole genome shotgun (WGS) entry which is preliminary data.</text>
</comment>
<accession>A0A9W9FT71</accession>
<reference evidence="2" key="2">
    <citation type="journal article" date="2023" name="IMA Fungus">
        <title>Comparative genomic study of the Penicillium genus elucidates a diverse pangenome and 15 lateral gene transfer events.</title>
        <authorList>
            <person name="Petersen C."/>
            <person name="Sorensen T."/>
            <person name="Nielsen M.R."/>
            <person name="Sondergaard T.E."/>
            <person name="Sorensen J.L."/>
            <person name="Fitzpatrick D.A."/>
            <person name="Frisvad J.C."/>
            <person name="Nielsen K.L."/>
        </authorList>
    </citation>
    <scope>NUCLEOTIDE SEQUENCE</scope>
    <source>
        <strain evidence="2">IBT 34128</strain>
    </source>
</reference>
<protein>
    <submittedName>
        <fullName evidence="2">Uncharacterized protein</fullName>
    </submittedName>
</protein>
<gene>
    <name evidence="2" type="ORF">NUU61_003250</name>
</gene>
<keyword evidence="3" id="KW-1185">Reference proteome</keyword>
<evidence type="ECO:0000313" key="3">
    <source>
        <dbReference type="Proteomes" id="UP001141434"/>
    </source>
</evidence>
<dbReference type="RefSeq" id="XP_056514899.1">
    <property type="nucleotide sequence ID" value="XM_056653832.1"/>
</dbReference>
<organism evidence="2 3">
    <name type="scientific">Penicillium alfredii</name>
    <dbReference type="NCBI Taxonomy" id="1506179"/>
    <lineage>
        <taxon>Eukaryota</taxon>
        <taxon>Fungi</taxon>
        <taxon>Dikarya</taxon>
        <taxon>Ascomycota</taxon>
        <taxon>Pezizomycotina</taxon>
        <taxon>Eurotiomycetes</taxon>
        <taxon>Eurotiomycetidae</taxon>
        <taxon>Eurotiales</taxon>
        <taxon>Aspergillaceae</taxon>
        <taxon>Penicillium</taxon>
    </lineage>
</organism>
<proteinExistence type="predicted"/>
<name>A0A9W9FT71_9EURO</name>
<dbReference type="EMBL" id="JAPMSZ010000004">
    <property type="protein sequence ID" value="KAJ5105903.1"/>
    <property type="molecule type" value="Genomic_DNA"/>
</dbReference>
<dbReference type="Proteomes" id="UP001141434">
    <property type="component" value="Unassembled WGS sequence"/>
</dbReference>
<sequence>MTPGVVEAFRGGKALDSRRRIDREKKMGTRQNPSRSGLFEIGDDEGGGNWRFVAAGTNRSHVRTPHC</sequence>
<feature type="compositionally biased region" description="Basic and acidic residues" evidence="1">
    <location>
        <begin position="13"/>
        <end position="27"/>
    </location>
</feature>
<dbReference type="AlphaFoldDB" id="A0A9W9FT71"/>